<proteinExistence type="predicted"/>
<sequence length="459" mass="52190">MSDSPNVEAARPTLQAASSASQGATDVFPLLDLPIELRDKIYDHVLAIPDSRGDSALRIERRHLKYFQPTAASILLLLHHEYFLLSRQIAHEALEVLLKKHTVFLSCGPFVLKTLLSRIEAEESGIGTQWLRWMRKIELEWVTFPNLRIYPPNRDDGKDDWWWEQEEGEDYMEVNVDNIRGAQYNGHYDEHDHEGGHYDDNFYDPSDMSLYPSFDQDQNEPGSGGSGLAASSANDPFGFSTHRPFMDTLDDLPYDTTAQEEIATKLKLLVSMEVTPLFAYLSSPLFALSSITLPLYFISKQTYLHRNTTRPGYALPLKIRFWIQVVVHALLMLRPAQSTLREVRIKYMPWDIWASMDPSDDLPRMVERGVWFRDGDGDSDGEDDGDGDGGAAVQEGEGEAFKAVWHELARRDVELYTRWLDAKVRFVKWEGDLDKWRVGDELEVVFTRAVAAGAGSGSL</sequence>
<keyword evidence="2" id="KW-0812">Transmembrane</keyword>
<gene>
    <name evidence="3" type="ORF">K505DRAFT_318191</name>
</gene>
<dbReference type="Proteomes" id="UP000799757">
    <property type="component" value="Unassembled WGS sequence"/>
</dbReference>
<organism evidence="3 4">
    <name type="scientific">Melanomma pulvis-pyrius CBS 109.77</name>
    <dbReference type="NCBI Taxonomy" id="1314802"/>
    <lineage>
        <taxon>Eukaryota</taxon>
        <taxon>Fungi</taxon>
        <taxon>Dikarya</taxon>
        <taxon>Ascomycota</taxon>
        <taxon>Pezizomycotina</taxon>
        <taxon>Dothideomycetes</taxon>
        <taxon>Pleosporomycetidae</taxon>
        <taxon>Pleosporales</taxon>
        <taxon>Melanommataceae</taxon>
        <taxon>Melanomma</taxon>
    </lineage>
</organism>
<reference evidence="3" key="1">
    <citation type="journal article" date="2020" name="Stud. Mycol.">
        <title>101 Dothideomycetes genomes: a test case for predicting lifestyles and emergence of pathogens.</title>
        <authorList>
            <person name="Haridas S."/>
            <person name="Albert R."/>
            <person name="Binder M."/>
            <person name="Bloem J."/>
            <person name="Labutti K."/>
            <person name="Salamov A."/>
            <person name="Andreopoulos B."/>
            <person name="Baker S."/>
            <person name="Barry K."/>
            <person name="Bills G."/>
            <person name="Bluhm B."/>
            <person name="Cannon C."/>
            <person name="Castanera R."/>
            <person name="Culley D."/>
            <person name="Daum C."/>
            <person name="Ezra D."/>
            <person name="Gonzalez J."/>
            <person name="Henrissat B."/>
            <person name="Kuo A."/>
            <person name="Liang C."/>
            <person name="Lipzen A."/>
            <person name="Lutzoni F."/>
            <person name="Magnuson J."/>
            <person name="Mondo S."/>
            <person name="Nolan M."/>
            <person name="Ohm R."/>
            <person name="Pangilinan J."/>
            <person name="Park H.-J."/>
            <person name="Ramirez L."/>
            <person name="Alfaro M."/>
            <person name="Sun H."/>
            <person name="Tritt A."/>
            <person name="Yoshinaga Y."/>
            <person name="Zwiers L.-H."/>
            <person name="Turgeon B."/>
            <person name="Goodwin S."/>
            <person name="Spatafora J."/>
            <person name="Crous P."/>
            <person name="Grigoriev I."/>
        </authorList>
    </citation>
    <scope>NUCLEOTIDE SEQUENCE</scope>
    <source>
        <strain evidence="3">CBS 109.77</strain>
    </source>
</reference>
<feature type="region of interest" description="Disordered" evidence="1">
    <location>
        <begin position="210"/>
        <end position="230"/>
    </location>
</feature>
<keyword evidence="2" id="KW-1133">Transmembrane helix</keyword>
<evidence type="ECO:0000256" key="2">
    <source>
        <dbReference type="SAM" id="Phobius"/>
    </source>
</evidence>
<evidence type="ECO:0000256" key="1">
    <source>
        <dbReference type="SAM" id="MobiDB-lite"/>
    </source>
</evidence>
<dbReference type="PANTHER" id="PTHR42085:SF8">
    <property type="entry name" value="F-BOX DOMAIN-CONTAINING PROTEIN"/>
    <property type="match status" value="1"/>
</dbReference>
<dbReference type="EMBL" id="MU002438">
    <property type="protein sequence ID" value="KAF2786590.1"/>
    <property type="molecule type" value="Genomic_DNA"/>
</dbReference>
<protein>
    <submittedName>
        <fullName evidence="3">Uncharacterized protein</fullName>
    </submittedName>
</protein>
<dbReference type="PANTHER" id="PTHR42085">
    <property type="entry name" value="F-BOX DOMAIN-CONTAINING PROTEIN"/>
    <property type="match status" value="1"/>
</dbReference>
<feature type="transmembrane region" description="Helical" evidence="2">
    <location>
        <begin position="277"/>
        <end position="299"/>
    </location>
</feature>
<evidence type="ECO:0000313" key="4">
    <source>
        <dbReference type="Proteomes" id="UP000799757"/>
    </source>
</evidence>
<dbReference type="OrthoDB" id="62952at2759"/>
<evidence type="ECO:0000313" key="3">
    <source>
        <dbReference type="EMBL" id="KAF2786590.1"/>
    </source>
</evidence>
<keyword evidence="4" id="KW-1185">Reference proteome</keyword>
<keyword evidence="2" id="KW-0472">Membrane</keyword>
<dbReference type="InterPro" id="IPR038883">
    <property type="entry name" value="AN11006-like"/>
</dbReference>
<name>A0A6A6WR81_9PLEO</name>
<accession>A0A6A6WR81</accession>
<dbReference type="AlphaFoldDB" id="A0A6A6WR81"/>